<organism evidence="1 2">
    <name type="scientific">Schistosoma mattheei</name>
    <dbReference type="NCBI Taxonomy" id="31246"/>
    <lineage>
        <taxon>Eukaryota</taxon>
        <taxon>Metazoa</taxon>
        <taxon>Spiralia</taxon>
        <taxon>Lophotrochozoa</taxon>
        <taxon>Platyhelminthes</taxon>
        <taxon>Trematoda</taxon>
        <taxon>Digenea</taxon>
        <taxon>Strigeidida</taxon>
        <taxon>Schistosomatoidea</taxon>
        <taxon>Schistosomatidae</taxon>
        <taxon>Schistosoma</taxon>
    </lineage>
</organism>
<dbReference type="Proteomes" id="UP000050791">
    <property type="component" value="Unassembled WGS sequence"/>
</dbReference>
<dbReference type="PRINTS" id="PR01345">
    <property type="entry name" value="CERVTRCPTASE"/>
</dbReference>
<dbReference type="WBParaSite" id="SMTH1_101400.1">
    <property type="protein sequence ID" value="SMTH1_101400.1"/>
    <property type="gene ID" value="SMTH1_101400"/>
</dbReference>
<reference evidence="2" key="1">
    <citation type="submission" date="2023-11" db="UniProtKB">
        <authorList>
            <consortium name="WormBaseParasite"/>
        </authorList>
    </citation>
    <scope>IDENTIFICATION</scope>
</reference>
<dbReference type="PANTHER" id="PTHR33332">
    <property type="entry name" value="REVERSE TRANSCRIPTASE DOMAIN-CONTAINING PROTEIN"/>
    <property type="match status" value="1"/>
</dbReference>
<name>A0AA85AQK6_9TREM</name>
<evidence type="ECO:0000313" key="2">
    <source>
        <dbReference type="WBParaSite" id="SMTH1_101400.1"/>
    </source>
</evidence>
<protein>
    <submittedName>
        <fullName evidence="2">Uncharacterized protein</fullName>
    </submittedName>
</protein>
<evidence type="ECO:0000313" key="1">
    <source>
        <dbReference type="Proteomes" id="UP000050791"/>
    </source>
</evidence>
<proteinExistence type="predicted"/>
<dbReference type="AlphaFoldDB" id="A0AA85AQK6"/>
<accession>A0AA85AQK6</accession>
<sequence>MQLNNHDESYHYTICGFVLPKVKNYKDLGVILGSDLKTISHCEAAAAKGYRVLRSILKSFQYLDDEMFKLLYPIHVRPHLEYGIQAARLCFKYEADMLGRVQRRGTKMVKGLSDLSYEDRLRHLNLLPLSYLRIRGDLILAYRILKDDLNINMSYLLLPSRSDHLRGHSKKVQKPKSNHLRLEFRFSYRVGNYWNSLSERVISAPSVHIFKTR</sequence>